<evidence type="ECO:0000313" key="1">
    <source>
        <dbReference type="EMBL" id="KKN51719.1"/>
    </source>
</evidence>
<comment type="caution">
    <text evidence="1">The sequence shown here is derived from an EMBL/GenBank/DDBJ whole genome shotgun (WGS) entry which is preliminary data.</text>
</comment>
<gene>
    <name evidence="1" type="ORF">LCGC14_0620060</name>
</gene>
<dbReference type="AlphaFoldDB" id="A0A0F9RA45"/>
<proteinExistence type="predicted"/>
<protein>
    <submittedName>
        <fullName evidence="1">Uncharacterized protein</fullName>
    </submittedName>
</protein>
<organism evidence="1">
    <name type="scientific">marine sediment metagenome</name>
    <dbReference type="NCBI Taxonomy" id="412755"/>
    <lineage>
        <taxon>unclassified sequences</taxon>
        <taxon>metagenomes</taxon>
        <taxon>ecological metagenomes</taxon>
    </lineage>
</organism>
<sequence length="72" mass="8455">MPTTMPTSIKERCPVCQRAWASALTPDEWDEAIISMEYYIHYSAKLNVREESIYKDIISKLMLLRESEVTRD</sequence>
<name>A0A0F9RA45_9ZZZZ</name>
<dbReference type="EMBL" id="LAZR01001051">
    <property type="protein sequence ID" value="KKN51719.1"/>
    <property type="molecule type" value="Genomic_DNA"/>
</dbReference>
<reference evidence="1" key="1">
    <citation type="journal article" date="2015" name="Nature">
        <title>Complex archaea that bridge the gap between prokaryotes and eukaryotes.</title>
        <authorList>
            <person name="Spang A."/>
            <person name="Saw J.H."/>
            <person name="Jorgensen S.L."/>
            <person name="Zaremba-Niedzwiedzka K."/>
            <person name="Martijn J."/>
            <person name="Lind A.E."/>
            <person name="van Eijk R."/>
            <person name="Schleper C."/>
            <person name="Guy L."/>
            <person name="Ettema T.J."/>
        </authorList>
    </citation>
    <scope>NUCLEOTIDE SEQUENCE</scope>
</reference>
<accession>A0A0F9RA45</accession>